<accession>A0A285SPZ4</accession>
<evidence type="ECO:0000313" key="3">
    <source>
        <dbReference type="EMBL" id="SOC10209.1"/>
    </source>
</evidence>
<organism evidence="3 4">
    <name type="scientific">Stappia indica</name>
    <dbReference type="NCBI Taxonomy" id="538381"/>
    <lineage>
        <taxon>Bacteria</taxon>
        <taxon>Pseudomonadati</taxon>
        <taxon>Pseudomonadota</taxon>
        <taxon>Alphaproteobacteria</taxon>
        <taxon>Hyphomicrobiales</taxon>
        <taxon>Stappiaceae</taxon>
        <taxon>Stappia</taxon>
    </lineage>
</organism>
<evidence type="ECO:0000256" key="1">
    <source>
        <dbReference type="SAM" id="Coils"/>
    </source>
</evidence>
<protein>
    <submittedName>
        <fullName evidence="3">AAA domain-containing protein</fullName>
    </submittedName>
</protein>
<keyword evidence="1" id="KW-0175">Coiled coil</keyword>
<dbReference type="InterPro" id="IPR038734">
    <property type="entry name" value="YhaN_AAA"/>
</dbReference>
<name>A0A285SPZ4_9HYPH</name>
<dbReference type="SUPFAM" id="SSF52540">
    <property type="entry name" value="P-loop containing nucleoside triphosphate hydrolases"/>
    <property type="match status" value="1"/>
</dbReference>
<gene>
    <name evidence="3" type="ORF">SAMN05421512_106203</name>
</gene>
<dbReference type="OrthoDB" id="9764467at2"/>
<dbReference type="AlphaFoldDB" id="A0A285SPZ4"/>
<dbReference type="STRING" id="538381.GCA_001696535_02731"/>
<dbReference type="RefSeq" id="WP_097175138.1">
    <property type="nucleotide sequence ID" value="NZ_OBML01000006.1"/>
</dbReference>
<dbReference type="EMBL" id="OBML01000006">
    <property type="protein sequence ID" value="SOC10209.1"/>
    <property type="molecule type" value="Genomic_DNA"/>
</dbReference>
<dbReference type="InterPro" id="IPR027417">
    <property type="entry name" value="P-loop_NTPase"/>
</dbReference>
<feature type="coiled-coil region" evidence="1">
    <location>
        <begin position="216"/>
        <end position="250"/>
    </location>
</feature>
<proteinExistence type="predicted"/>
<feature type="coiled-coil region" evidence="1">
    <location>
        <begin position="842"/>
        <end position="886"/>
    </location>
</feature>
<evidence type="ECO:0000313" key="4">
    <source>
        <dbReference type="Proteomes" id="UP000219331"/>
    </source>
</evidence>
<feature type="domain" description="YhaN AAA" evidence="2">
    <location>
        <begin position="1"/>
        <end position="216"/>
    </location>
</feature>
<dbReference type="Proteomes" id="UP000219331">
    <property type="component" value="Unassembled WGS sequence"/>
</dbReference>
<sequence>MRIERLHLLRYGSLTDRELRFRPGAGLHLVYGPNEAGKSSTLAAISDLLFGFSEKRRAADGAEERRYDFLHEAPSLRVCATLTDARGNSLSLRRRKGRKNTLLADDDGETPLGDDALVPFLGGLTREVFQLAFGLDSERLREGGRALLAGDGEGGEIFAAASGLHGLNALRADLDREADGLFAPRASGNRKIYQVLERHTEARREERERQLREAEWKSLNKAVETANETLAEAEARLSEAHARRERLARLVSLKPLLARLTASEARLAAFADLDQVPRGLARRLEEALAAVTAAAAAQRDAVRRLQEAEELARGIAVDRPLIEAAAEVTALHADIGAFRQRQRDIPRVTREASDLTDALGAQLRRLGLALDPQDSEAIRARQPTDAALADLAARLAEGDRLSRQRADLQSALARENADFERLSGGAADGRVADPAPSRARLAALAPQVRQLEERDRLLPTRQRLTSRLMEAAARLSPPVAEPERLAGAPLPGLEQIAEFRARFDEIGDALRRHREQDAAWGEEIAGLDAAIAESERGGDMPSRARIDAARRERDEALAKVPDGGTPALDAAQPLLREADQLADRAIAEADRVSRHAGDVARRDALLVRRVEAAEGGAKLSAALATAKEAWAALFAPLGLEPAGPTAMTEWRKSVDRWLDQREELADLVATIEGLEAGAGRALPGLAALAGELGLAVPASGDLARDGLALLRLVEGELERRAEAFQQGRALAARIEDAAVRLDGLQRQAAAVEDALVRWRQDFDAALGGAGLDPGASPQAAAAVLEVWRVLPAALGERDKLARRVHGMQRDNEAFSATALDLVRRVAPGLLDEGAGEEPDRLVETLQRRLAEERVALTRAEGAGEALARSRTELSRAEERQAAANAQLSALCADLPEGLQSDDMVPLAGRLAERDSIAAALDETRTLFAETAAGEPRWAVAEELSGLDDGAAQAALERLAGEIDALTADMKEALAARHAALGERDRAEAGEGADRAAFERLAAEAELQELGRQWLVTRLASLLLSGALEQHRARQDDPLLDHAGRLFAGLTSGSFDGLTRRFGEDDRAELLARRPDGATVGLVGLSDGTCDQLYLALRLAFLADYATRAEAAPFIGDDLFQTFDDARTAAGLRTLAGLSDTLQPILFTHHASVVDIARRELGERLDLLEM</sequence>
<dbReference type="Pfam" id="PF13514">
    <property type="entry name" value="AAA_27"/>
    <property type="match status" value="1"/>
</dbReference>
<reference evidence="3 4" key="1">
    <citation type="submission" date="2017-08" db="EMBL/GenBank/DDBJ databases">
        <authorList>
            <person name="de Groot N.N."/>
        </authorList>
    </citation>
    <scope>NUCLEOTIDE SEQUENCE [LARGE SCALE GENOMIC DNA]</scope>
    <source>
        <strain evidence="3 4">USBA 352</strain>
    </source>
</reference>
<evidence type="ECO:0000259" key="2">
    <source>
        <dbReference type="Pfam" id="PF13514"/>
    </source>
</evidence>
<keyword evidence="4" id="KW-1185">Reference proteome</keyword>
<feature type="coiled-coil region" evidence="1">
    <location>
        <begin position="734"/>
        <end position="761"/>
    </location>
</feature>
<dbReference type="PANTHER" id="PTHR41259">
    <property type="entry name" value="DOUBLE-STRAND BREAK REPAIR RAD50 ATPASE, PUTATIVE-RELATED"/>
    <property type="match status" value="1"/>
</dbReference>
<dbReference type="Gene3D" id="3.40.50.300">
    <property type="entry name" value="P-loop containing nucleotide triphosphate hydrolases"/>
    <property type="match status" value="2"/>
</dbReference>
<dbReference type="PANTHER" id="PTHR41259:SF1">
    <property type="entry name" value="DOUBLE-STRAND BREAK REPAIR RAD50 ATPASE, PUTATIVE-RELATED"/>
    <property type="match status" value="1"/>
</dbReference>